<dbReference type="Gene3D" id="3.30.1330.30">
    <property type="match status" value="1"/>
</dbReference>
<dbReference type="RefSeq" id="WP_119053805.1">
    <property type="nucleotide sequence ID" value="NZ_CP032157.1"/>
</dbReference>
<dbReference type="SUPFAM" id="SSF55315">
    <property type="entry name" value="L30e-like"/>
    <property type="match status" value="1"/>
</dbReference>
<dbReference type="EMBL" id="CP032157">
    <property type="protein sequence ID" value="AXY77932.1"/>
    <property type="molecule type" value="Genomic_DNA"/>
</dbReference>
<dbReference type="AlphaFoldDB" id="A0A3B7MTT8"/>
<name>A0A3B7MTT8_9BACT</name>
<dbReference type="KEGG" id="pseg:D3H65_29805"/>
<reference evidence="1 2" key="1">
    <citation type="submission" date="2018-09" db="EMBL/GenBank/DDBJ databases">
        <title>Genome sequencing of strain 6GH32-13.</title>
        <authorList>
            <person name="Weon H.-Y."/>
            <person name="Heo J."/>
            <person name="Kwon S.-W."/>
        </authorList>
    </citation>
    <scope>NUCLEOTIDE SEQUENCE [LARGE SCALE GENOMIC DNA]</scope>
    <source>
        <strain evidence="1 2">5GH32-13</strain>
    </source>
</reference>
<proteinExistence type="predicted"/>
<protein>
    <submittedName>
        <fullName evidence="1">Uncharacterized protein</fullName>
    </submittedName>
</protein>
<evidence type="ECO:0000313" key="2">
    <source>
        <dbReference type="Proteomes" id="UP000263900"/>
    </source>
</evidence>
<gene>
    <name evidence="1" type="ORF">D3H65_29805</name>
</gene>
<organism evidence="1 2">
    <name type="scientific">Paraflavitalea soli</name>
    <dbReference type="NCBI Taxonomy" id="2315862"/>
    <lineage>
        <taxon>Bacteria</taxon>
        <taxon>Pseudomonadati</taxon>
        <taxon>Bacteroidota</taxon>
        <taxon>Chitinophagia</taxon>
        <taxon>Chitinophagales</taxon>
        <taxon>Chitinophagaceae</taxon>
        <taxon>Paraflavitalea</taxon>
    </lineage>
</organism>
<dbReference type="OrthoDB" id="644173at2"/>
<sequence length="91" mass="10325">MKPEIANSKNDRLLHQLDNARKAGKLSSGMKEVWNAATHRRATLLLVEEDYPFNSREVIEDIMEKVLKTGGDVEFVAPGILLHYQHIALIE</sequence>
<keyword evidence="2" id="KW-1185">Reference proteome</keyword>
<evidence type="ECO:0000313" key="1">
    <source>
        <dbReference type="EMBL" id="AXY77932.1"/>
    </source>
</evidence>
<dbReference type="InterPro" id="IPR029064">
    <property type="entry name" value="Ribosomal_eL30-like_sf"/>
</dbReference>
<dbReference type="Proteomes" id="UP000263900">
    <property type="component" value="Chromosome"/>
</dbReference>
<accession>A0A3B7MTT8</accession>